<gene>
    <name evidence="1" type="ORF">BTN82_12910</name>
</gene>
<comment type="caution">
    <text evidence="1">The sequence shown here is derived from an EMBL/GenBank/DDBJ whole genome shotgun (WGS) entry which is preliminary data.</text>
</comment>
<evidence type="ECO:0000313" key="1">
    <source>
        <dbReference type="EMBL" id="OLF53954.1"/>
    </source>
</evidence>
<dbReference type="OrthoDB" id="6976740at2"/>
<evidence type="ECO:0000313" key="2">
    <source>
        <dbReference type="Proteomes" id="UP000185578"/>
    </source>
</evidence>
<dbReference type="AlphaFoldDB" id="A0A1Q8EQ81"/>
<dbReference type="Proteomes" id="UP000185578">
    <property type="component" value="Unassembled WGS sequence"/>
</dbReference>
<reference evidence="1 2" key="1">
    <citation type="submission" date="2016-12" db="EMBL/GenBank/DDBJ databases">
        <authorList>
            <person name="Song W.-J."/>
            <person name="Kurnit D.M."/>
        </authorList>
    </citation>
    <scope>NUCLEOTIDE SEQUENCE [LARGE SCALE GENOMIC DNA]</scope>
    <source>
        <strain evidence="1 2">PCL1601</strain>
    </source>
</reference>
<dbReference type="RefSeq" id="WP_075119500.1">
    <property type="nucleotide sequence ID" value="NZ_MSCT01000010.1"/>
</dbReference>
<accession>A0A1Q8EQ81</accession>
<proteinExistence type="predicted"/>
<sequence length="94" mass="10348">MNFKSTVMPGVRAFASTMRVKPCAERAAASRVGTLYSTPSSPTRARANWRVCPVTCQLQQRWSFDDSQDPQSRSLAALLMQAGLLLSLSRGSHF</sequence>
<name>A0A1Q8EQ81_9PSED</name>
<dbReference type="EMBL" id="MSCT01000010">
    <property type="protein sequence ID" value="OLF53954.1"/>
    <property type="molecule type" value="Genomic_DNA"/>
</dbReference>
<organism evidence="1 2">
    <name type="scientific">Pseudomonas chlororaphis</name>
    <dbReference type="NCBI Taxonomy" id="587753"/>
    <lineage>
        <taxon>Bacteria</taxon>
        <taxon>Pseudomonadati</taxon>
        <taxon>Pseudomonadota</taxon>
        <taxon>Gammaproteobacteria</taxon>
        <taxon>Pseudomonadales</taxon>
        <taxon>Pseudomonadaceae</taxon>
        <taxon>Pseudomonas</taxon>
    </lineage>
</organism>
<protein>
    <submittedName>
        <fullName evidence="1">Uncharacterized protein</fullName>
    </submittedName>
</protein>